<keyword evidence="13" id="KW-1185">Reference proteome</keyword>
<evidence type="ECO:0000256" key="6">
    <source>
        <dbReference type="ARBA" id="ARBA00022624"/>
    </source>
</evidence>
<comment type="similarity">
    <text evidence="2 10">Belongs to the alpha-IPM synthase/homocitrate synthase family.</text>
</comment>
<evidence type="ECO:0000256" key="10">
    <source>
        <dbReference type="RuleBase" id="RU003523"/>
    </source>
</evidence>
<dbReference type="EC" id="2.3.3.21" evidence="9"/>
<dbReference type="Proteomes" id="UP000095751">
    <property type="component" value="Unassembled WGS sequence"/>
</dbReference>
<evidence type="ECO:0000256" key="9">
    <source>
        <dbReference type="ARBA" id="ARBA00034330"/>
    </source>
</evidence>
<keyword evidence="7 10" id="KW-0808">Transferase</keyword>
<dbReference type="EMBL" id="KV784361">
    <property type="protein sequence ID" value="OEU13544.1"/>
    <property type="molecule type" value="Genomic_DNA"/>
</dbReference>
<dbReference type="Gene3D" id="3.30.160.270">
    <property type="match status" value="1"/>
</dbReference>
<dbReference type="AlphaFoldDB" id="A0A1E7F602"/>
<dbReference type="InParanoid" id="A0A1E7F602"/>
<dbReference type="GO" id="GO:0009097">
    <property type="term" value="P:isoleucine biosynthetic process"/>
    <property type="evidence" value="ECO:0007669"/>
    <property type="project" value="UniProtKB-UniPathway"/>
</dbReference>
<feature type="non-terminal residue" evidence="12">
    <location>
        <position position="543"/>
    </location>
</feature>
<dbReference type="GO" id="GO:0003852">
    <property type="term" value="F:2-isopropylmalate synthase activity"/>
    <property type="evidence" value="ECO:0007669"/>
    <property type="project" value="UniProtKB-EC"/>
</dbReference>
<proteinExistence type="inferred from homology"/>
<keyword evidence="5" id="KW-0028">Amino-acid biosynthesis</keyword>
<dbReference type="UniPathway" id="UPA00047">
    <property type="reaction ID" value="UER00066"/>
</dbReference>
<dbReference type="CDD" id="cd07941">
    <property type="entry name" value="DRE_TIM_LeuA3"/>
    <property type="match status" value="1"/>
</dbReference>
<dbReference type="InterPro" id="IPR054691">
    <property type="entry name" value="LeuA/HCS_post-cat"/>
</dbReference>
<comment type="pathway">
    <text evidence="1">Amino-acid biosynthesis; L-isoleucine biosynthesis; 2-oxobutanoate from pyruvate: step 1/3.</text>
</comment>
<dbReference type="InterPro" id="IPR002034">
    <property type="entry name" value="AIPM/Hcit_synth_CS"/>
</dbReference>
<dbReference type="SUPFAM" id="SSF110921">
    <property type="entry name" value="2-isopropylmalate synthase LeuA, allosteric (dimerisation) domain"/>
    <property type="match status" value="1"/>
</dbReference>
<reference evidence="12 13" key="1">
    <citation type="submission" date="2016-09" db="EMBL/GenBank/DDBJ databases">
        <title>Extensive genetic diversity and differential bi-allelic expression allows diatom success in the polar Southern Ocean.</title>
        <authorList>
            <consortium name="DOE Joint Genome Institute"/>
            <person name="Mock T."/>
            <person name="Otillar R.P."/>
            <person name="Strauss J."/>
            <person name="Dupont C."/>
            <person name="Frickenhaus S."/>
            <person name="Maumus F."/>
            <person name="Mcmullan M."/>
            <person name="Sanges R."/>
            <person name="Schmutz J."/>
            <person name="Toseland A."/>
            <person name="Valas R."/>
            <person name="Veluchamy A."/>
            <person name="Ward B.J."/>
            <person name="Allen A."/>
            <person name="Barry K."/>
            <person name="Falciatore A."/>
            <person name="Ferrante M."/>
            <person name="Fortunato A.E."/>
            <person name="Gloeckner G."/>
            <person name="Gruber A."/>
            <person name="Hipkin R."/>
            <person name="Janech M."/>
            <person name="Kroth P."/>
            <person name="Leese F."/>
            <person name="Lindquist E."/>
            <person name="Lyon B.R."/>
            <person name="Martin J."/>
            <person name="Mayer C."/>
            <person name="Parker M."/>
            <person name="Quesneville H."/>
            <person name="Raymond J."/>
            <person name="Uhlig C."/>
            <person name="Valentin K.U."/>
            <person name="Worden A.Z."/>
            <person name="Armbrust E.V."/>
            <person name="Bowler C."/>
            <person name="Green B."/>
            <person name="Moulton V."/>
            <person name="Van Oosterhout C."/>
            <person name="Grigoriev I."/>
        </authorList>
    </citation>
    <scope>NUCLEOTIDE SEQUENCE [LARGE SCALE GENOMIC DNA]</scope>
    <source>
        <strain evidence="12 13">CCMP1102</strain>
    </source>
</reference>
<dbReference type="InterPro" id="IPR000891">
    <property type="entry name" value="PYR_CT"/>
</dbReference>
<name>A0A1E7F602_9STRA</name>
<dbReference type="InterPro" id="IPR036230">
    <property type="entry name" value="LeuA_allosteric_dom_sf"/>
</dbReference>
<dbReference type="GO" id="GO:0009098">
    <property type="term" value="P:L-leucine biosynthetic process"/>
    <property type="evidence" value="ECO:0007669"/>
    <property type="project" value="InterPro"/>
</dbReference>
<accession>A0A1E7F602</accession>
<evidence type="ECO:0000256" key="5">
    <source>
        <dbReference type="ARBA" id="ARBA00022605"/>
    </source>
</evidence>
<protein>
    <recommendedName>
        <fullName evidence="4">(R)-citramalate synthase</fullName>
        <ecNumber evidence="3">2.3.3.13</ecNumber>
        <ecNumber evidence="9">2.3.3.21</ecNumber>
    </recommendedName>
</protein>
<dbReference type="PROSITE" id="PS00816">
    <property type="entry name" value="AIPM_HOMOCIT_SYNTH_2"/>
    <property type="match status" value="1"/>
</dbReference>
<evidence type="ECO:0000256" key="8">
    <source>
        <dbReference type="ARBA" id="ARBA00023304"/>
    </source>
</evidence>
<evidence type="ECO:0000259" key="11">
    <source>
        <dbReference type="PROSITE" id="PS50991"/>
    </source>
</evidence>
<evidence type="ECO:0000313" key="13">
    <source>
        <dbReference type="Proteomes" id="UP000095751"/>
    </source>
</evidence>
<dbReference type="SUPFAM" id="SSF51569">
    <property type="entry name" value="Aldolase"/>
    <property type="match status" value="1"/>
</dbReference>
<dbReference type="Pfam" id="PF22617">
    <property type="entry name" value="HCS_D2"/>
    <property type="match status" value="1"/>
</dbReference>
<organism evidence="12 13">
    <name type="scientific">Fragilariopsis cylindrus CCMP1102</name>
    <dbReference type="NCBI Taxonomy" id="635003"/>
    <lineage>
        <taxon>Eukaryota</taxon>
        <taxon>Sar</taxon>
        <taxon>Stramenopiles</taxon>
        <taxon>Ochrophyta</taxon>
        <taxon>Bacillariophyta</taxon>
        <taxon>Bacillariophyceae</taxon>
        <taxon>Bacillariophycidae</taxon>
        <taxon>Bacillariales</taxon>
        <taxon>Bacillariaceae</taxon>
        <taxon>Fragilariopsis</taxon>
    </lineage>
</organism>
<dbReference type="PROSITE" id="PS50991">
    <property type="entry name" value="PYR_CT"/>
    <property type="match status" value="1"/>
</dbReference>
<evidence type="ECO:0000256" key="7">
    <source>
        <dbReference type="ARBA" id="ARBA00022679"/>
    </source>
</evidence>
<feature type="non-terminal residue" evidence="12">
    <location>
        <position position="1"/>
    </location>
</feature>
<dbReference type="Gene3D" id="3.20.20.70">
    <property type="entry name" value="Aldolase class I"/>
    <property type="match status" value="1"/>
</dbReference>
<dbReference type="PANTHER" id="PTHR43538:SF1">
    <property type="entry name" value="(R)-CITRAMALATE SYNTHASE"/>
    <property type="match status" value="1"/>
</dbReference>
<dbReference type="Pfam" id="PF08502">
    <property type="entry name" value="LeuA_dimer"/>
    <property type="match status" value="1"/>
</dbReference>
<dbReference type="PANTHER" id="PTHR43538">
    <property type="entry name" value="ALPHA-IPM SYNTHASE/HOMOCITRATE SYNTHASE"/>
    <property type="match status" value="1"/>
</dbReference>
<dbReference type="EC" id="2.3.3.13" evidence="3"/>
<feature type="domain" description="Pyruvate carboxyltransferase" evidence="11">
    <location>
        <begin position="1"/>
        <end position="268"/>
    </location>
</feature>
<dbReference type="GO" id="GO:0043714">
    <property type="term" value="F:(R)-citramalate synthase activity"/>
    <property type="evidence" value="ECO:0007669"/>
    <property type="project" value="UniProtKB-EC"/>
</dbReference>
<evidence type="ECO:0000256" key="3">
    <source>
        <dbReference type="ARBA" id="ARBA00012973"/>
    </source>
</evidence>
<keyword evidence="8" id="KW-0100">Branched-chain amino acid biosynthesis</keyword>
<dbReference type="SMART" id="SM00917">
    <property type="entry name" value="LeuA_dimer"/>
    <property type="match status" value="1"/>
</dbReference>
<evidence type="ECO:0000256" key="2">
    <source>
        <dbReference type="ARBA" id="ARBA00006154"/>
    </source>
</evidence>
<dbReference type="PROSITE" id="PS00815">
    <property type="entry name" value="AIPM_HOMOCIT_SYNTH_1"/>
    <property type="match status" value="1"/>
</dbReference>
<dbReference type="Pfam" id="PF00682">
    <property type="entry name" value="HMGL-like"/>
    <property type="match status" value="1"/>
</dbReference>
<keyword evidence="6" id="KW-0412">Isoleucine biosynthesis</keyword>
<dbReference type="NCBIfam" id="TIGR00977">
    <property type="entry name" value="citramal_synth"/>
    <property type="match status" value="1"/>
</dbReference>
<evidence type="ECO:0000256" key="1">
    <source>
        <dbReference type="ARBA" id="ARBA00004743"/>
    </source>
</evidence>
<dbReference type="Gene3D" id="1.10.238.260">
    <property type="match status" value="1"/>
</dbReference>
<sequence length="543" mass="59188">VFDTTLRDGTQGESISASCDDKLKIATRLAAFDVDYIEAGWPGSNPKDLEFFKRAQLELPEHARAKLVAFGSSRRKNVAVEDDPQIQALIDSDVPTVCMVVKAHSWQVTEILRATREENLEMIHDSVAYLAGLGKTVLVDLEHFFDGYKADPEYAMKCCETAADAGAKCLVMCDTNGGSMPWEVTDISKSVVKHFDPFCTIGIHCHNDCGMAVANSIASCHAGVGLIQGTINGIGERTGNADLCSIVPSLAIHVETEMTCSDKLTELTQLSRFVDEVLNRSPNIASPYVGKSAFAHKGGLHVAAMERSPLSYQHVEPKSIGNEMRVLISELSGRQNILGKMQDIFGNSMDAGQKSDRSLAVLNRVKELENMGYQFEGADASVHLLILYGSQGYCPPFQVLDYTAQTHDQNIDSASRLVTSRDARTTARATIKVRTVANYEEDNSDLAFAEVLEVSDGVGPVDALTRALKKALTPSHPSLKSVELMDYKVRILNPNAATEAVTRVLIDFQDTITKEKWTTVSVDTNIVSASLNALVDGFEYALI</sequence>
<dbReference type="InterPro" id="IPR013709">
    <property type="entry name" value="2-isopropylmalate_synth_dimer"/>
</dbReference>
<dbReference type="OrthoDB" id="2015253at2759"/>
<gene>
    <name evidence="12" type="ORF">FRACYDRAFT_157093</name>
</gene>
<evidence type="ECO:0000256" key="4">
    <source>
        <dbReference type="ARBA" id="ARBA00022325"/>
    </source>
</evidence>
<evidence type="ECO:0000313" key="12">
    <source>
        <dbReference type="EMBL" id="OEU13544.1"/>
    </source>
</evidence>
<dbReference type="KEGG" id="fcy:FRACYDRAFT_157093"/>
<dbReference type="InterPro" id="IPR013785">
    <property type="entry name" value="Aldolase_TIM"/>
</dbReference>
<dbReference type="InterPro" id="IPR005675">
    <property type="entry name" value="Citramal_synthase"/>
</dbReference>